<dbReference type="InterPro" id="IPR038872">
    <property type="entry name" value="Put_GTT3"/>
</dbReference>
<feature type="compositionally biased region" description="Acidic residues" evidence="1">
    <location>
        <begin position="164"/>
        <end position="209"/>
    </location>
</feature>
<dbReference type="GeneID" id="11494952"/>
<dbReference type="PANTHER" id="PTHR41807:SF1">
    <property type="entry name" value="GLUTATHIONE TRANSFERASE 3"/>
    <property type="match status" value="1"/>
</dbReference>
<keyword evidence="2" id="KW-0472">Membrane</keyword>
<dbReference type="HOGENOM" id="CLU_052849_0_0_1"/>
<gene>
    <name evidence="3" type="primary">NDAI0D01340</name>
    <name evidence="3" type="ordered locus">NDAI_0D01340</name>
</gene>
<feature type="transmembrane region" description="Helical" evidence="2">
    <location>
        <begin position="296"/>
        <end position="320"/>
    </location>
</feature>
<feature type="region of interest" description="Disordered" evidence="1">
    <location>
        <begin position="142"/>
        <end position="214"/>
    </location>
</feature>
<evidence type="ECO:0000313" key="3">
    <source>
        <dbReference type="EMBL" id="CCD24448.1"/>
    </source>
</evidence>
<name>G0W9I7_NAUDC</name>
<reference evidence="3 4" key="1">
    <citation type="journal article" date="2011" name="Proc. Natl. Acad. Sci. U.S.A.">
        <title>Evolutionary erosion of yeast sex chromosomes by mating-type switching accidents.</title>
        <authorList>
            <person name="Gordon J.L."/>
            <person name="Armisen D."/>
            <person name="Proux-Wera E."/>
            <person name="Oheigeartaigh S.S."/>
            <person name="Byrne K.P."/>
            <person name="Wolfe K.H."/>
        </authorList>
    </citation>
    <scope>NUCLEOTIDE SEQUENCE [LARGE SCALE GENOMIC DNA]</scope>
    <source>
        <strain evidence="4">ATCC 10597 / BCRC 20456 / CBS 421 / NBRC 0211 / NRRL Y-12639</strain>
    </source>
</reference>
<accession>G0W9I7</accession>
<evidence type="ECO:0000256" key="1">
    <source>
        <dbReference type="SAM" id="MobiDB-lite"/>
    </source>
</evidence>
<dbReference type="eggNOG" id="ENOG502S2H3">
    <property type="taxonomic scope" value="Eukaryota"/>
</dbReference>
<keyword evidence="4" id="KW-1185">Reference proteome</keyword>
<keyword evidence="2" id="KW-1133">Transmembrane helix</keyword>
<feature type="compositionally biased region" description="Low complexity" evidence="1">
    <location>
        <begin position="147"/>
        <end position="163"/>
    </location>
</feature>
<evidence type="ECO:0000313" key="4">
    <source>
        <dbReference type="Proteomes" id="UP000000689"/>
    </source>
</evidence>
<evidence type="ECO:0000256" key="2">
    <source>
        <dbReference type="SAM" id="Phobius"/>
    </source>
</evidence>
<keyword evidence="2" id="KW-0812">Transmembrane</keyword>
<dbReference type="PANTHER" id="PTHR41807">
    <property type="entry name" value="GLUTATHIONE TRANSFERASE 3"/>
    <property type="match status" value="1"/>
</dbReference>
<dbReference type="EMBL" id="HE580270">
    <property type="protein sequence ID" value="CCD24448.1"/>
    <property type="molecule type" value="Genomic_DNA"/>
</dbReference>
<feature type="transmembrane region" description="Helical" evidence="2">
    <location>
        <begin position="406"/>
        <end position="426"/>
    </location>
</feature>
<sequence length="427" mass="48603">MSTSFSSFTSSSPMKSPSSPFNRWKKADLLDLINKLKISDIPTSTRKYDLIEIIQDYLIELGKPLDYDHEFPELKGFYKSTVWLSSPTLKNDIIVPKRVEDAIVLNEEEKENQQEVASGSQYDSKIEDHNIDIASKISSQLAPASNSEFTSSASVSGTSSASDSELDEITSENETNEGEEEEAEEEEAEEEEVGKEEIEIETDTDTENENESKNFNNLNFKTIDQESSFAKRFKFNFHECINDIVDKTSRLNRYTQDSLSTVASVDFIFHSIEFIVLFNYIFKEENNENCDSVFDFIVPILIWLTFNILMPIFVSYYVNFVRYEYYLEIDPMVFHLAKGLIAIALFTTFKNGNNNKYETIKNDVEKIDLDDLKHALGSNKSYSSINNALTQYCQVLSANLITINQALGIIPLVFAITGSLLTLYVLI</sequence>
<dbReference type="OrthoDB" id="4034134at2759"/>
<dbReference type="OMA" id="YVNFIRY"/>
<feature type="region of interest" description="Disordered" evidence="1">
    <location>
        <begin position="1"/>
        <end position="20"/>
    </location>
</feature>
<feature type="transmembrane region" description="Helical" evidence="2">
    <location>
        <begin position="332"/>
        <end position="349"/>
    </location>
</feature>
<dbReference type="KEGG" id="ndi:NDAI_0D01340"/>
<proteinExistence type="predicted"/>
<dbReference type="GO" id="GO:0016020">
    <property type="term" value="C:membrane"/>
    <property type="evidence" value="ECO:0007669"/>
    <property type="project" value="TreeGrafter"/>
</dbReference>
<protein>
    <recommendedName>
        <fullName evidence="5">SAP domain-containing protein</fullName>
    </recommendedName>
</protein>
<organism evidence="3 4">
    <name type="scientific">Naumovozyma dairenensis (strain ATCC 10597 / BCRC 20456 / CBS 421 / NBRC 0211 / NRRL Y-12639)</name>
    <name type="common">Saccharomyces dairenensis</name>
    <dbReference type="NCBI Taxonomy" id="1071378"/>
    <lineage>
        <taxon>Eukaryota</taxon>
        <taxon>Fungi</taxon>
        <taxon>Dikarya</taxon>
        <taxon>Ascomycota</taxon>
        <taxon>Saccharomycotina</taxon>
        <taxon>Saccharomycetes</taxon>
        <taxon>Saccharomycetales</taxon>
        <taxon>Saccharomycetaceae</taxon>
        <taxon>Naumovozyma</taxon>
    </lineage>
</organism>
<dbReference type="STRING" id="1071378.G0W9I7"/>
<dbReference type="Proteomes" id="UP000000689">
    <property type="component" value="Chromosome 4"/>
</dbReference>
<dbReference type="RefSeq" id="XP_003669691.1">
    <property type="nucleotide sequence ID" value="XM_003669643.1"/>
</dbReference>
<evidence type="ECO:0008006" key="5">
    <source>
        <dbReference type="Google" id="ProtNLM"/>
    </source>
</evidence>
<dbReference type="AlphaFoldDB" id="G0W9I7"/>